<dbReference type="PRINTS" id="PR00100">
    <property type="entry name" value="AOTCASE"/>
</dbReference>
<feature type="domain" description="Aspartate/ornithine carbamoyltransferase Asp/Orn-binding" evidence="2">
    <location>
        <begin position="147"/>
        <end position="295"/>
    </location>
</feature>
<keyword evidence="1" id="KW-0808">Transferase</keyword>
<dbReference type="GO" id="GO:0042450">
    <property type="term" value="P:L-arginine biosynthetic process via ornithine"/>
    <property type="evidence" value="ECO:0007669"/>
    <property type="project" value="TreeGrafter"/>
</dbReference>
<dbReference type="InterPro" id="IPR006130">
    <property type="entry name" value="Asp/Orn_carbamoylTrfase"/>
</dbReference>
<dbReference type="Pfam" id="PF02729">
    <property type="entry name" value="OTCace_N"/>
    <property type="match status" value="1"/>
</dbReference>
<dbReference type="Gene3D" id="3.40.50.1370">
    <property type="entry name" value="Aspartate/ornithine carbamoyltransferase"/>
    <property type="match status" value="2"/>
</dbReference>
<dbReference type="InterPro" id="IPR002292">
    <property type="entry name" value="Orn/put_carbamltrans"/>
</dbReference>
<accession>A0A6J6DRX2</accession>
<dbReference type="NCBIfam" id="NF001986">
    <property type="entry name" value="PRK00779.1"/>
    <property type="match status" value="1"/>
</dbReference>
<proteinExistence type="predicted"/>
<dbReference type="PRINTS" id="PR00102">
    <property type="entry name" value="OTCASE"/>
</dbReference>
<feature type="domain" description="Aspartate/ornithine carbamoyltransferase carbamoyl-P binding" evidence="3">
    <location>
        <begin position="4"/>
        <end position="138"/>
    </location>
</feature>
<dbReference type="InterPro" id="IPR006132">
    <property type="entry name" value="Asp/Orn_carbamoyltranf_P-bd"/>
</dbReference>
<dbReference type="GO" id="GO:0004585">
    <property type="term" value="F:ornithine carbamoyltransferase activity"/>
    <property type="evidence" value="ECO:0007669"/>
    <property type="project" value="TreeGrafter"/>
</dbReference>
<dbReference type="InterPro" id="IPR006131">
    <property type="entry name" value="Asp_carbamoyltransf_Asp/Orn-bd"/>
</dbReference>
<dbReference type="FunFam" id="3.40.50.1370:FF:000008">
    <property type="entry name" value="Ornithine carbamoyltransferase"/>
    <property type="match status" value="1"/>
</dbReference>
<dbReference type="SUPFAM" id="SSF53671">
    <property type="entry name" value="Aspartate/ornithine carbamoyltransferase"/>
    <property type="match status" value="1"/>
</dbReference>
<dbReference type="PANTHER" id="PTHR45753">
    <property type="entry name" value="ORNITHINE CARBAMOYLTRANSFERASE, MITOCHONDRIAL"/>
    <property type="match status" value="1"/>
</dbReference>
<evidence type="ECO:0000313" key="4">
    <source>
        <dbReference type="EMBL" id="CAB4567030.1"/>
    </source>
</evidence>
<evidence type="ECO:0000259" key="2">
    <source>
        <dbReference type="Pfam" id="PF00185"/>
    </source>
</evidence>
<protein>
    <submittedName>
        <fullName evidence="4">Unannotated protein</fullName>
    </submittedName>
</protein>
<dbReference type="GO" id="GO:0016597">
    <property type="term" value="F:amino acid binding"/>
    <property type="evidence" value="ECO:0007669"/>
    <property type="project" value="InterPro"/>
</dbReference>
<dbReference type="AlphaFoldDB" id="A0A6J6DRX2"/>
<dbReference type="NCBIfam" id="TIGR00658">
    <property type="entry name" value="orni_carb_tr"/>
    <property type="match status" value="1"/>
</dbReference>
<dbReference type="Pfam" id="PF00185">
    <property type="entry name" value="OTCace"/>
    <property type="match status" value="1"/>
</dbReference>
<reference evidence="4" key="1">
    <citation type="submission" date="2020-05" db="EMBL/GenBank/DDBJ databases">
        <authorList>
            <person name="Chiriac C."/>
            <person name="Salcher M."/>
            <person name="Ghai R."/>
            <person name="Kavagutti S V."/>
        </authorList>
    </citation>
    <scope>NUCLEOTIDE SEQUENCE</scope>
</reference>
<dbReference type="InterPro" id="IPR036901">
    <property type="entry name" value="Asp/Orn_carbamoylTrfase_sf"/>
</dbReference>
<name>A0A6J6DRX2_9ZZZZ</name>
<dbReference type="PANTHER" id="PTHR45753:SF3">
    <property type="entry name" value="ORNITHINE TRANSCARBAMYLASE, MITOCHONDRIAL"/>
    <property type="match status" value="1"/>
</dbReference>
<sequence>MTHRHLVDIASLGVDTLRHIVALSRSHDVQKEKPLTNAGVGLIFEKPSNRTRHSMEMAVVQLGGHPIYTRGEEIGFDVRESVEDVTRIMAGYHRVLAARVFSHSVIERMVACDVMPVINMLSDVAHPLQALADIITMEDECGEISSLSVAWVGDYNNVARSLSEAVLMLGGTMSLGCPSGFDADAGEMARLEKLGGNIRQSADPVEAVKNVNVVHTDTWISMGQEAEAIERRKIFSSYCVTQEMMQLASPRAKFMHCMPAHRGEEVTAEVFDGPSSLVITQGHHRLTAARGALAWVCGW</sequence>
<evidence type="ECO:0000259" key="3">
    <source>
        <dbReference type="Pfam" id="PF02729"/>
    </source>
</evidence>
<dbReference type="GO" id="GO:0019240">
    <property type="term" value="P:citrulline biosynthetic process"/>
    <property type="evidence" value="ECO:0007669"/>
    <property type="project" value="TreeGrafter"/>
</dbReference>
<gene>
    <name evidence="4" type="ORF">UFOPK1704_00240</name>
</gene>
<dbReference type="EMBL" id="CAEZTQ010000028">
    <property type="protein sequence ID" value="CAB4567030.1"/>
    <property type="molecule type" value="Genomic_DNA"/>
</dbReference>
<organism evidence="4">
    <name type="scientific">freshwater metagenome</name>
    <dbReference type="NCBI Taxonomy" id="449393"/>
    <lineage>
        <taxon>unclassified sequences</taxon>
        <taxon>metagenomes</taxon>
        <taxon>ecological metagenomes</taxon>
    </lineage>
</organism>
<evidence type="ECO:0000256" key="1">
    <source>
        <dbReference type="ARBA" id="ARBA00022679"/>
    </source>
</evidence>